<evidence type="ECO:0000313" key="2">
    <source>
        <dbReference type="EMBL" id="WNM20652.1"/>
    </source>
</evidence>
<evidence type="ECO:0000313" key="3">
    <source>
        <dbReference type="Proteomes" id="UP001304515"/>
    </source>
</evidence>
<evidence type="ECO:0000313" key="1">
    <source>
        <dbReference type="EMBL" id="WNM19263.1"/>
    </source>
</evidence>
<accession>A0AA96J3G3</accession>
<dbReference type="EMBL" id="CP134890">
    <property type="protein sequence ID" value="WNM20652.1"/>
    <property type="molecule type" value="Genomic_DNA"/>
</dbReference>
<proteinExistence type="predicted"/>
<dbReference type="EMBL" id="CP134878">
    <property type="protein sequence ID" value="WNM19263.1"/>
    <property type="molecule type" value="Genomic_DNA"/>
</dbReference>
<reference evidence="2 3" key="1">
    <citation type="submission" date="2023-09" db="EMBL/GenBank/DDBJ databases">
        <title>Flavobacterium sp. a novel bacteria isolate from Pepper rhizosphere.</title>
        <authorList>
            <person name="Peng Y."/>
            <person name="Lee J."/>
        </authorList>
    </citation>
    <scope>NUCLEOTIDE SEQUENCE [LARGE SCALE GENOMIC DNA]</scope>
    <source>
        <strain evidence="1">PMR2A8</strain>
        <strain evidence="2 3">PMTSA4</strain>
    </source>
</reference>
<keyword evidence="3" id="KW-1185">Reference proteome</keyword>
<dbReference type="Proteomes" id="UP001304515">
    <property type="component" value="Chromosome"/>
</dbReference>
<dbReference type="RefSeq" id="WP_313324059.1">
    <property type="nucleotide sequence ID" value="NZ_CP134878.1"/>
</dbReference>
<gene>
    <name evidence="2" type="ORF">RN605_08110</name>
    <name evidence="1" type="ORF">RN608_00940</name>
</gene>
<accession>A0AA96EVC8</accession>
<organism evidence="2 3">
    <name type="scientific">Flavobacterium capsici</name>
    <dbReference type="NCBI Taxonomy" id="3075618"/>
    <lineage>
        <taxon>Bacteria</taxon>
        <taxon>Pseudomonadati</taxon>
        <taxon>Bacteroidota</taxon>
        <taxon>Flavobacteriia</taxon>
        <taxon>Flavobacteriales</taxon>
        <taxon>Flavobacteriaceae</taxon>
        <taxon>Flavobacterium</taxon>
    </lineage>
</organism>
<dbReference type="AlphaFoldDB" id="A0AA96J3G3"/>
<sequence>MKEMPKLIIAIGKNHNQELFKDFYESIENEIEFVVVEGYKDDEVGFPAEKIFFKESLFSKIPSKFNPSKYFSKPKNNFKIR</sequence>
<name>A0AA96J3G3_9FLAO</name>
<protein>
    <submittedName>
        <fullName evidence="2">Uncharacterized protein</fullName>
    </submittedName>
</protein>
<dbReference type="KEGG" id="fcj:RN605_08110"/>